<dbReference type="EMBL" id="VSRR010046802">
    <property type="protein sequence ID" value="MPC77810.1"/>
    <property type="molecule type" value="Genomic_DNA"/>
</dbReference>
<reference evidence="1 2" key="1">
    <citation type="submission" date="2019-05" db="EMBL/GenBank/DDBJ databases">
        <title>Another draft genome of Portunus trituberculatus and its Hox gene families provides insights of decapod evolution.</title>
        <authorList>
            <person name="Jeong J.-H."/>
            <person name="Song I."/>
            <person name="Kim S."/>
            <person name="Choi T."/>
            <person name="Kim D."/>
            <person name="Ryu S."/>
            <person name="Kim W."/>
        </authorList>
    </citation>
    <scope>NUCLEOTIDE SEQUENCE [LARGE SCALE GENOMIC DNA]</scope>
    <source>
        <tissue evidence="1">Muscle</tissue>
    </source>
</reference>
<keyword evidence="2" id="KW-1185">Reference proteome</keyword>
<proteinExistence type="predicted"/>
<organism evidence="1 2">
    <name type="scientific">Portunus trituberculatus</name>
    <name type="common">Swimming crab</name>
    <name type="synonym">Neptunus trituberculatus</name>
    <dbReference type="NCBI Taxonomy" id="210409"/>
    <lineage>
        <taxon>Eukaryota</taxon>
        <taxon>Metazoa</taxon>
        <taxon>Ecdysozoa</taxon>
        <taxon>Arthropoda</taxon>
        <taxon>Crustacea</taxon>
        <taxon>Multicrustacea</taxon>
        <taxon>Malacostraca</taxon>
        <taxon>Eumalacostraca</taxon>
        <taxon>Eucarida</taxon>
        <taxon>Decapoda</taxon>
        <taxon>Pleocyemata</taxon>
        <taxon>Brachyura</taxon>
        <taxon>Eubrachyura</taxon>
        <taxon>Portunoidea</taxon>
        <taxon>Portunidae</taxon>
        <taxon>Portuninae</taxon>
        <taxon>Portunus</taxon>
    </lineage>
</organism>
<name>A0A5B7HZG0_PORTR</name>
<evidence type="ECO:0000313" key="1">
    <source>
        <dbReference type="EMBL" id="MPC77810.1"/>
    </source>
</evidence>
<protein>
    <submittedName>
        <fullName evidence="1">Uncharacterized protein</fullName>
    </submittedName>
</protein>
<dbReference type="AlphaFoldDB" id="A0A5B7HZG0"/>
<dbReference type="Proteomes" id="UP000324222">
    <property type="component" value="Unassembled WGS sequence"/>
</dbReference>
<comment type="caution">
    <text evidence="1">The sequence shown here is derived from an EMBL/GenBank/DDBJ whole genome shotgun (WGS) entry which is preliminary data.</text>
</comment>
<accession>A0A5B7HZG0</accession>
<evidence type="ECO:0000313" key="2">
    <source>
        <dbReference type="Proteomes" id="UP000324222"/>
    </source>
</evidence>
<sequence length="121" mass="13962">MAALLLEGEERERDGFGEFAWMRPSNPVTHDSTISTTITTTINTTTTTTIISLLNLMSRSTTEDHILKHSCQHLYYFEKALVEVTQALKYVLVVLGADYQHFYIIHRRNTFENWANHLCNL</sequence>
<gene>
    <name evidence="1" type="ORF">E2C01_072277</name>
</gene>